<evidence type="ECO:0000256" key="1">
    <source>
        <dbReference type="ARBA" id="ARBA00022737"/>
    </source>
</evidence>
<dbReference type="Pfam" id="PF13176">
    <property type="entry name" value="TPR_7"/>
    <property type="match status" value="1"/>
</dbReference>
<dbReference type="InterPro" id="IPR019734">
    <property type="entry name" value="TPR_rpt"/>
</dbReference>
<keyword evidence="1" id="KW-0677">Repeat</keyword>
<proteinExistence type="predicted"/>
<dbReference type="Proteomes" id="UP001623290">
    <property type="component" value="Chromosome"/>
</dbReference>
<dbReference type="Pfam" id="PF07719">
    <property type="entry name" value="TPR_2"/>
    <property type="match status" value="1"/>
</dbReference>
<dbReference type="InterPro" id="IPR011990">
    <property type="entry name" value="TPR-like_helical_dom_sf"/>
</dbReference>
<feature type="repeat" description="TPR" evidence="3">
    <location>
        <begin position="355"/>
        <end position="388"/>
    </location>
</feature>
<sequence length="503" mass="56892">MEVLARLAKLARSGSRNSRDRRIAQTTAPIEAIPGLLRAAQPELHVPENPDLASKLAEQLYDSGADTVLSAAFEQFSAVLDDDHDAMGFCYMAEINLGMGCHPPNTERIEAAVAHFRTKQETGRYQMGSLYYTIGNGLSALGREDEAKNLYMAALNNREFAEDPNLAAQCFKNLGTSFERLGQEDVAAEHYREALRRNPNLPEAHSALAHYHHRNGRYEEALECFDQVVFTKRQIGRASTISGWRTNVLFSLGDGRAAFREINRLLSEADAAPWIWPWCARQIAAFGRATIQNARLAQSFWNRCISEHPEFERGRAEWLLTSLYLRQQGDDIGTYTKFRSVFEQHIAHVNAEDAALPWDRLGHWAQDEGNWEEAERCYRKAYELEGGHYGYCLGTALNFLGRYEESRPILVEQAEHLQPDAMSWFQLGVANVNCGRLDEAIGAYKTAIELDPDYDLALFNLGGAYWNAGDLIEATRVWYIAIEKFPDHDLVVKVREMLPLIMP</sequence>
<dbReference type="InterPro" id="IPR013105">
    <property type="entry name" value="TPR_2"/>
</dbReference>
<keyword evidence="5" id="KW-1185">Reference proteome</keyword>
<protein>
    <submittedName>
        <fullName evidence="4">Tetratricopeptide repeat protein</fullName>
    </submittedName>
</protein>
<evidence type="ECO:0000256" key="2">
    <source>
        <dbReference type="ARBA" id="ARBA00022803"/>
    </source>
</evidence>
<dbReference type="PANTHER" id="PTHR44943:SF8">
    <property type="entry name" value="TPR REPEAT-CONTAINING PROTEIN MJ0263"/>
    <property type="match status" value="1"/>
</dbReference>
<gene>
    <name evidence="4" type="ORF">RPE78_05905</name>
</gene>
<feature type="repeat" description="TPR" evidence="3">
    <location>
        <begin position="168"/>
        <end position="201"/>
    </location>
</feature>
<dbReference type="SUPFAM" id="SSF48452">
    <property type="entry name" value="TPR-like"/>
    <property type="match status" value="2"/>
</dbReference>
<dbReference type="Gene3D" id="1.25.40.10">
    <property type="entry name" value="Tetratricopeptide repeat domain"/>
    <property type="match status" value="2"/>
</dbReference>
<evidence type="ECO:0000256" key="3">
    <source>
        <dbReference type="PROSITE-ProRule" id="PRU00339"/>
    </source>
</evidence>
<name>A0ABZ1E172_9RHOB</name>
<dbReference type="PROSITE" id="PS50293">
    <property type="entry name" value="TPR_REGION"/>
    <property type="match status" value="1"/>
</dbReference>
<evidence type="ECO:0000313" key="4">
    <source>
        <dbReference type="EMBL" id="WRY34817.1"/>
    </source>
</evidence>
<dbReference type="InterPro" id="IPR051685">
    <property type="entry name" value="Ycf3/AcsC/BcsC/TPR_MFPF"/>
</dbReference>
<keyword evidence="2 3" id="KW-0802">TPR repeat</keyword>
<accession>A0ABZ1E172</accession>
<dbReference type="EMBL" id="CP135443">
    <property type="protein sequence ID" value="WRY34817.1"/>
    <property type="molecule type" value="Genomic_DNA"/>
</dbReference>
<evidence type="ECO:0000313" key="5">
    <source>
        <dbReference type="Proteomes" id="UP001623290"/>
    </source>
</evidence>
<dbReference type="RefSeq" id="WP_406721494.1">
    <property type="nucleotide sequence ID" value="NZ_CP135443.1"/>
</dbReference>
<dbReference type="PROSITE" id="PS50005">
    <property type="entry name" value="TPR"/>
    <property type="match status" value="3"/>
</dbReference>
<dbReference type="Pfam" id="PF13424">
    <property type="entry name" value="TPR_12"/>
    <property type="match status" value="1"/>
</dbReference>
<organism evidence="4 5">
    <name type="scientific">Thioclava litoralis</name>
    <dbReference type="NCBI Taxonomy" id="3076557"/>
    <lineage>
        <taxon>Bacteria</taxon>
        <taxon>Pseudomonadati</taxon>
        <taxon>Pseudomonadota</taxon>
        <taxon>Alphaproteobacteria</taxon>
        <taxon>Rhodobacterales</taxon>
        <taxon>Paracoccaceae</taxon>
        <taxon>Thioclava</taxon>
    </lineage>
</organism>
<dbReference type="PANTHER" id="PTHR44943">
    <property type="entry name" value="CELLULOSE SYNTHASE OPERON PROTEIN C"/>
    <property type="match status" value="1"/>
</dbReference>
<reference evidence="4 5" key="1">
    <citation type="submission" date="2023-09" db="EMBL/GenBank/DDBJ databases">
        <title>Thioclava shenzhenensis sp. nov., a multidrug resistant bacteria-antagonizing species isolated from coastal seawater.</title>
        <authorList>
            <person name="Long M."/>
        </authorList>
    </citation>
    <scope>NUCLEOTIDE SEQUENCE [LARGE SCALE GENOMIC DNA]</scope>
    <source>
        <strain evidence="4 5">FTW29</strain>
    </source>
</reference>
<dbReference type="SMART" id="SM00028">
    <property type="entry name" value="TPR"/>
    <property type="match status" value="6"/>
</dbReference>
<dbReference type="Pfam" id="PF13414">
    <property type="entry name" value="TPR_11"/>
    <property type="match status" value="1"/>
</dbReference>
<feature type="repeat" description="TPR" evidence="3">
    <location>
        <begin position="421"/>
        <end position="454"/>
    </location>
</feature>